<feature type="region of interest" description="Disordered" evidence="1">
    <location>
        <begin position="60"/>
        <end position="94"/>
    </location>
</feature>
<accession>A0AAV7RMY2</accession>
<feature type="region of interest" description="Disordered" evidence="1">
    <location>
        <begin position="1"/>
        <end position="25"/>
    </location>
</feature>
<dbReference type="Proteomes" id="UP001066276">
    <property type="component" value="Chromosome 5"/>
</dbReference>
<reference evidence="2" key="1">
    <citation type="journal article" date="2022" name="bioRxiv">
        <title>Sequencing and chromosome-scale assembly of the giantPleurodeles waltlgenome.</title>
        <authorList>
            <person name="Brown T."/>
            <person name="Elewa A."/>
            <person name="Iarovenko S."/>
            <person name="Subramanian E."/>
            <person name="Araus A.J."/>
            <person name="Petzold A."/>
            <person name="Susuki M."/>
            <person name="Suzuki K.-i.T."/>
            <person name="Hayashi T."/>
            <person name="Toyoda A."/>
            <person name="Oliveira C."/>
            <person name="Osipova E."/>
            <person name="Leigh N.D."/>
            <person name="Simon A."/>
            <person name="Yun M.H."/>
        </authorList>
    </citation>
    <scope>NUCLEOTIDE SEQUENCE</scope>
    <source>
        <strain evidence="2">20211129_DDA</strain>
        <tissue evidence="2">Liver</tissue>
    </source>
</reference>
<evidence type="ECO:0000256" key="1">
    <source>
        <dbReference type="SAM" id="MobiDB-lite"/>
    </source>
</evidence>
<gene>
    <name evidence="2" type="ORF">NDU88_006923</name>
</gene>
<dbReference type="AlphaFoldDB" id="A0AAV7RMY2"/>
<evidence type="ECO:0000313" key="3">
    <source>
        <dbReference type="Proteomes" id="UP001066276"/>
    </source>
</evidence>
<organism evidence="2 3">
    <name type="scientific">Pleurodeles waltl</name>
    <name type="common">Iberian ribbed newt</name>
    <dbReference type="NCBI Taxonomy" id="8319"/>
    <lineage>
        <taxon>Eukaryota</taxon>
        <taxon>Metazoa</taxon>
        <taxon>Chordata</taxon>
        <taxon>Craniata</taxon>
        <taxon>Vertebrata</taxon>
        <taxon>Euteleostomi</taxon>
        <taxon>Amphibia</taxon>
        <taxon>Batrachia</taxon>
        <taxon>Caudata</taxon>
        <taxon>Salamandroidea</taxon>
        <taxon>Salamandridae</taxon>
        <taxon>Pleurodelinae</taxon>
        <taxon>Pleurodeles</taxon>
    </lineage>
</organism>
<dbReference type="EMBL" id="JANPWB010000009">
    <property type="protein sequence ID" value="KAJ1154169.1"/>
    <property type="molecule type" value="Genomic_DNA"/>
</dbReference>
<proteinExistence type="predicted"/>
<keyword evidence="3" id="KW-1185">Reference proteome</keyword>
<protein>
    <submittedName>
        <fullName evidence="2">Uncharacterized protein</fullName>
    </submittedName>
</protein>
<comment type="caution">
    <text evidence="2">The sequence shown here is derived from an EMBL/GenBank/DDBJ whole genome shotgun (WGS) entry which is preliminary data.</text>
</comment>
<feature type="compositionally biased region" description="Basic and acidic residues" evidence="1">
    <location>
        <begin position="11"/>
        <end position="25"/>
    </location>
</feature>
<sequence length="94" mass="10919">MPCRLPGGLRPLEERRERLRRDRRDRCVQGQPGTCALHRDFHGPQGCHIRAHHTLHHIEGPEEPATRALETDCGTRERSRRLTPHHRLTQGARD</sequence>
<evidence type="ECO:0000313" key="2">
    <source>
        <dbReference type="EMBL" id="KAJ1154169.1"/>
    </source>
</evidence>
<feature type="compositionally biased region" description="Low complexity" evidence="1">
    <location>
        <begin position="1"/>
        <end position="10"/>
    </location>
</feature>
<feature type="compositionally biased region" description="Basic residues" evidence="1">
    <location>
        <begin position="78"/>
        <end position="88"/>
    </location>
</feature>
<name>A0AAV7RMY2_PLEWA</name>